<evidence type="ECO:0000256" key="2">
    <source>
        <dbReference type="SAM" id="Coils"/>
    </source>
</evidence>
<dbReference type="EMBL" id="KV454012">
    <property type="protein sequence ID" value="ODV97318.1"/>
    <property type="molecule type" value="Genomic_DNA"/>
</dbReference>
<organism evidence="3 4">
    <name type="scientific">Pachysolen tannophilus NRRL Y-2460</name>
    <dbReference type="NCBI Taxonomy" id="669874"/>
    <lineage>
        <taxon>Eukaryota</taxon>
        <taxon>Fungi</taxon>
        <taxon>Dikarya</taxon>
        <taxon>Ascomycota</taxon>
        <taxon>Saccharomycotina</taxon>
        <taxon>Pichiomycetes</taxon>
        <taxon>Pachysolenaceae</taxon>
        <taxon>Pachysolen</taxon>
    </lineage>
</organism>
<dbReference type="InterPro" id="IPR036045">
    <property type="entry name" value="Sec1-like_sf"/>
</dbReference>
<dbReference type="InterPro" id="IPR001619">
    <property type="entry name" value="Sec1-like"/>
</dbReference>
<dbReference type="STRING" id="669874.A0A1E4U067"/>
<evidence type="ECO:0000313" key="4">
    <source>
        <dbReference type="Proteomes" id="UP000094236"/>
    </source>
</evidence>
<dbReference type="AlphaFoldDB" id="A0A1E4U067"/>
<evidence type="ECO:0000256" key="1">
    <source>
        <dbReference type="ARBA" id="ARBA00009884"/>
    </source>
</evidence>
<dbReference type="SUPFAM" id="SSF56815">
    <property type="entry name" value="Sec1/munc18-like (SM) proteins"/>
    <property type="match status" value="1"/>
</dbReference>
<reference evidence="4" key="1">
    <citation type="submission" date="2016-05" db="EMBL/GenBank/DDBJ databases">
        <title>Comparative genomics of biotechnologically important yeasts.</title>
        <authorList>
            <consortium name="DOE Joint Genome Institute"/>
            <person name="Riley R."/>
            <person name="Haridas S."/>
            <person name="Wolfe K.H."/>
            <person name="Lopes M.R."/>
            <person name="Hittinger C.T."/>
            <person name="Goker M."/>
            <person name="Salamov A."/>
            <person name="Wisecaver J."/>
            <person name="Long T.M."/>
            <person name="Aerts A.L."/>
            <person name="Barry K."/>
            <person name="Choi C."/>
            <person name="Clum A."/>
            <person name="Coughlan A.Y."/>
            <person name="Deshpande S."/>
            <person name="Douglass A.P."/>
            <person name="Hanson S.J."/>
            <person name="Klenk H.-P."/>
            <person name="Labutti K."/>
            <person name="Lapidus A."/>
            <person name="Lindquist E."/>
            <person name="Lipzen A."/>
            <person name="Meier-Kolthoff J.P."/>
            <person name="Ohm R.A."/>
            <person name="Otillar R.P."/>
            <person name="Pangilinan J."/>
            <person name="Peng Y."/>
            <person name="Rokas A."/>
            <person name="Rosa C.A."/>
            <person name="Scheuner C."/>
            <person name="Sibirny A.A."/>
            <person name="Slot J.C."/>
            <person name="Stielow J.B."/>
            <person name="Sun H."/>
            <person name="Kurtzman C.P."/>
            <person name="Blackwell M."/>
            <person name="Grigoriev I.V."/>
            <person name="Jeffries T.W."/>
        </authorList>
    </citation>
    <scope>NUCLEOTIDE SEQUENCE [LARGE SCALE GENOMIC DNA]</scope>
    <source>
        <strain evidence="4">NRRL Y-2460</strain>
    </source>
</reference>
<dbReference type="OrthoDB" id="10266265at2759"/>
<dbReference type="InterPro" id="IPR043127">
    <property type="entry name" value="Sec-1-like_dom3a"/>
</dbReference>
<dbReference type="GO" id="GO:0016192">
    <property type="term" value="P:vesicle-mediated transport"/>
    <property type="evidence" value="ECO:0007669"/>
    <property type="project" value="InterPro"/>
</dbReference>
<keyword evidence="2" id="KW-0175">Coiled coil</keyword>
<dbReference type="Gene3D" id="3.40.50.2060">
    <property type="match status" value="1"/>
</dbReference>
<accession>A0A1E4U067</accession>
<dbReference type="Gene3D" id="3.90.830.10">
    <property type="entry name" value="Syntaxin Binding Protein 1, Chain A, domain 2"/>
    <property type="match status" value="1"/>
</dbReference>
<sequence length="622" mass="71721">MDLTKLSSNYISRLLNTSKDSKDSKNSNNNAFLQPNIKVLLLDKYTTPIISMISTQSELLQHEVYLIDRLDNFGRDKMRHLSCICFLKPDEESINYLITELQSPKYFQYELYFNNILSKNQLERLAEKDDFEVVVKVQEIFEDYLVVNKDLFAINNVDHTPIYASLDSWNKSYLNTAVNSLTALLLSLEQKPVIRYEKNSAMAETLANNLNSKIKENSNNQLFDTFAIKDVPPLLLILDRKNDPITPLLTPWTFQSMVHELIGISNNTVDLSYMPNISKELSKIVLSPDQDSFYKESMYLNFGDLSDKIKDYVEKYKVKTKSTAKLDSIQDMKQFVESYPEFRKLSNNVSKHMSLASELDRNITQQRLWEVSELEQSLSCSNNHSSDLEDLEKLLNNLSTNDALTEEQQKLLPPISQEAKIRLVVLYALRYESNPSNQLSKLLNILKSQGISDSKIKLIQFIVRFYGKTKRLDNEENLFNKATSTLIAGFKTSHENDNIFMQHIPRLEAIISKAVRGKLPASMFPILSSNNDYALNPNEKSQDIIIYMVGGTTYEESRIVHNLNLNNKNCRLILGGDKILNTHDFFNDLYTNFEKYEKNKSGIDRNDLSIEERLQSRLDDLT</sequence>
<keyword evidence="4" id="KW-1185">Reference proteome</keyword>
<protein>
    <recommendedName>
        <fullName evidence="5">Vacuolar protein sorting-associated protein 45</fullName>
    </recommendedName>
</protein>
<dbReference type="InterPro" id="IPR043154">
    <property type="entry name" value="Sec-1-like_dom1"/>
</dbReference>
<dbReference type="PIRSF" id="PIRSF005715">
    <property type="entry name" value="VPS45_Sec1"/>
    <property type="match status" value="1"/>
</dbReference>
<dbReference type="Gene3D" id="3.40.50.1910">
    <property type="match status" value="1"/>
</dbReference>
<comment type="similarity">
    <text evidence="1">Belongs to the STXBP/unc-18/SEC1 family.</text>
</comment>
<evidence type="ECO:0000313" key="3">
    <source>
        <dbReference type="EMBL" id="ODV97318.1"/>
    </source>
</evidence>
<feature type="coiled-coil region" evidence="2">
    <location>
        <begin position="381"/>
        <end position="408"/>
    </location>
</feature>
<name>A0A1E4U067_PACTA</name>
<dbReference type="Proteomes" id="UP000094236">
    <property type="component" value="Unassembled WGS sequence"/>
</dbReference>
<dbReference type="PANTHER" id="PTHR11679">
    <property type="entry name" value="VESICLE PROTEIN SORTING-ASSOCIATED"/>
    <property type="match status" value="1"/>
</dbReference>
<evidence type="ECO:0008006" key="5">
    <source>
        <dbReference type="Google" id="ProtNLM"/>
    </source>
</evidence>
<dbReference type="Gene3D" id="1.25.40.60">
    <property type="match status" value="1"/>
</dbReference>
<gene>
    <name evidence="3" type="ORF">PACTADRAFT_66277</name>
</gene>
<dbReference type="Pfam" id="PF00995">
    <property type="entry name" value="Sec1"/>
    <property type="match status" value="1"/>
</dbReference>
<dbReference type="InterPro" id="IPR027482">
    <property type="entry name" value="Sec1-like_dom2"/>
</dbReference>
<proteinExistence type="inferred from homology"/>